<dbReference type="EC" id="3.5.1.28" evidence="3"/>
<dbReference type="Gene3D" id="3.40.630.40">
    <property type="entry name" value="Zn-dependent exopeptidases"/>
    <property type="match status" value="1"/>
</dbReference>
<dbReference type="SUPFAM" id="SSF54106">
    <property type="entry name" value="LysM domain"/>
    <property type="match status" value="1"/>
</dbReference>
<dbReference type="PROSITE" id="PS51782">
    <property type="entry name" value="LYSM"/>
    <property type="match status" value="1"/>
</dbReference>
<dbReference type="InterPro" id="IPR050695">
    <property type="entry name" value="N-acetylmuramoyl_amidase_3"/>
</dbReference>
<dbReference type="RefSeq" id="WP_315947338.1">
    <property type="nucleotide sequence ID" value="NZ_JAWCUA010000010.1"/>
</dbReference>
<dbReference type="Pfam" id="PF01476">
    <property type="entry name" value="LysM"/>
    <property type="match status" value="1"/>
</dbReference>
<dbReference type="Proteomes" id="UP001257914">
    <property type="component" value="Unassembled WGS sequence"/>
</dbReference>
<reference evidence="7 8" key="1">
    <citation type="submission" date="2023-10" db="EMBL/GenBank/DDBJ databases">
        <title>Psychrosphaera aquimaarina strain SW33 isolated from seawater.</title>
        <authorList>
            <person name="Bayburt H."/>
            <person name="Kim J.M."/>
            <person name="Choi B.J."/>
            <person name="Jeon C.O."/>
        </authorList>
    </citation>
    <scope>NUCLEOTIDE SEQUENCE [LARGE SCALE GENOMIC DNA]</scope>
    <source>
        <strain evidence="7 8">KCTC 52743</strain>
    </source>
</reference>
<evidence type="ECO:0000256" key="5">
    <source>
        <dbReference type="ARBA" id="ARBA00023316"/>
    </source>
</evidence>
<comment type="caution">
    <text evidence="7">The sequence shown here is derived from an EMBL/GenBank/DDBJ whole genome shotgun (WGS) entry which is preliminary data.</text>
</comment>
<dbReference type="SMART" id="SM00257">
    <property type="entry name" value="LysM"/>
    <property type="match status" value="1"/>
</dbReference>
<evidence type="ECO:0000256" key="4">
    <source>
        <dbReference type="ARBA" id="ARBA00022801"/>
    </source>
</evidence>
<evidence type="ECO:0000313" key="8">
    <source>
        <dbReference type="Proteomes" id="UP001257914"/>
    </source>
</evidence>
<dbReference type="CDD" id="cd00118">
    <property type="entry name" value="LysM"/>
    <property type="match status" value="1"/>
</dbReference>
<evidence type="ECO:0000256" key="2">
    <source>
        <dbReference type="ARBA" id="ARBA00010860"/>
    </source>
</evidence>
<feature type="domain" description="LysM" evidence="6">
    <location>
        <begin position="394"/>
        <end position="437"/>
    </location>
</feature>
<dbReference type="GO" id="GO:0008745">
    <property type="term" value="F:N-acetylmuramoyl-L-alanine amidase activity"/>
    <property type="evidence" value="ECO:0007669"/>
    <property type="project" value="UniProtKB-EC"/>
</dbReference>
<dbReference type="InterPro" id="IPR036779">
    <property type="entry name" value="LysM_dom_sf"/>
</dbReference>
<organism evidence="7 8">
    <name type="scientific">Psychrosphaera aquimarina</name>
    <dbReference type="NCBI Taxonomy" id="2044854"/>
    <lineage>
        <taxon>Bacteria</taxon>
        <taxon>Pseudomonadati</taxon>
        <taxon>Pseudomonadota</taxon>
        <taxon>Gammaproteobacteria</taxon>
        <taxon>Alteromonadales</taxon>
        <taxon>Pseudoalteromonadaceae</taxon>
        <taxon>Psychrosphaera</taxon>
    </lineage>
</organism>
<dbReference type="SMART" id="SM00646">
    <property type="entry name" value="Ami_3"/>
    <property type="match status" value="1"/>
</dbReference>
<dbReference type="Pfam" id="PF01520">
    <property type="entry name" value="Amidase_3"/>
    <property type="match status" value="1"/>
</dbReference>
<comment type="catalytic activity">
    <reaction evidence="1">
        <text>Hydrolyzes the link between N-acetylmuramoyl residues and L-amino acid residues in certain cell-wall glycopeptides.</text>
        <dbReference type="EC" id="3.5.1.28"/>
    </reaction>
</comment>
<dbReference type="EMBL" id="JAWCUA010000010">
    <property type="protein sequence ID" value="MDU0113725.1"/>
    <property type="molecule type" value="Genomic_DNA"/>
</dbReference>
<gene>
    <name evidence="7" type="ORF">RT723_12100</name>
</gene>
<sequence length="440" mass="48793">MWLNSIIRIILINSLLAITIGFSMPAFAAKNVKNVRVWPSPDSTRVVLDLTQSIEYSYFMLSNPERLVLDIKNTSINAELSNLAQSSDILKNIRSSTKNKSDSRLVFDLTSKIEPIIFALKPTAPYGNRLVIDLVDTEAKVAENQKKMESDRDIIIAIDAGHGGEDPGSIGGKGNYEKRITLAISKKLEALINKQPGLTAVMTRTGDYYISVHGRTEKARNANADLLISIHADAYHTPHPSGAGVWTLSPRRANSEIGKWLEKKEKHSELLGGAGDAIKNTTTEKYLVRTLLDMSMDHSMSQGYLVAKEILGELKDITKLHKRSPQSASFGVLKSPDIPSILVETGFISNPKEEKLLINNWFQNKMANSIFTAVNSYFKRNPPDGSYFAKFKDVKHKVKRGESLSLVAQNYNVTVSKIKEANNLRSNNIKIGQVLSIPQS</sequence>
<evidence type="ECO:0000256" key="3">
    <source>
        <dbReference type="ARBA" id="ARBA00011901"/>
    </source>
</evidence>
<dbReference type="CDD" id="cd02696">
    <property type="entry name" value="MurNAc-LAA"/>
    <property type="match status" value="1"/>
</dbReference>
<dbReference type="PANTHER" id="PTHR30404">
    <property type="entry name" value="N-ACETYLMURAMOYL-L-ALANINE AMIDASE"/>
    <property type="match status" value="1"/>
</dbReference>
<comment type="similarity">
    <text evidence="2">Belongs to the N-acetylmuramoyl-L-alanine amidase 3 family.</text>
</comment>
<dbReference type="InterPro" id="IPR021731">
    <property type="entry name" value="AMIN_dom"/>
</dbReference>
<accession>A0ABU3R222</accession>
<dbReference type="PANTHER" id="PTHR30404:SF6">
    <property type="entry name" value="N-ACETYLMURAMOYL-L-ALANINE AMIDASE AMIB"/>
    <property type="match status" value="1"/>
</dbReference>
<name>A0ABU3R222_9GAMM</name>
<dbReference type="Gene3D" id="2.60.40.3500">
    <property type="match status" value="1"/>
</dbReference>
<dbReference type="Pfam" id="PF11741">
    <property type="entry name" value="AMIN"/>
    <property type="match status" value="1"/>
</dbReference>
<dbReference type="InterPro" id="IPR002508">
    <property type="entry name" value="MurNAc-LAA_cat"/>
</dbReference>
<evidence type="ECO:0000259" key="6">
    <source>
        <dbReference type="PROSITE" id="PS51782"/>
    </source>
</evidence>
<evidence type="ECO:0000313" key="7">
    <source>
        <dbReference type="EMBL" id="MDU0113725.1"/>
    </source>
</evidence>
<proteinExistence type="inferred from homology"/>
<keyword evidence="8" id="KW-1185">Reference proteome</keyword>
<evidence type="ECO:0000256" key="1">
    <source>
        <dbReference type="ARBA" id="ARBA00001561"/>
    </source>
</evidence>
<dbReference type="Gene3D" id="3.10.350.10">
    <property type="entry name" value="LysM domain"/>
    <property type="match status" value="1"/>
</dbReference>
<dbReference type="InterPro" id="IPR018392">
    <property type="entry name" value="LysM"/>
</dbReference>
<protein>
    <recommendedName>
        <fullName evidence="3">N-acetylmuramoyl-L-alanine amidase</fullName>
        <ecNumber evidence="3">3.5.1.28</ecNumber>
    </recommendedName>
</protein>
<keyword evidence="4 7" id="KW-0378">Hydrolase</keyword>
<keyword evidence="5" id="KW-0961">Cell wall biogenesis/degradation</keyword>
<dbReference type="SUPFAM" id="SSF53187">
    <property type="entry name" value="Zn-dependent exopeptidases"/>
    <property type="match status" value="1"/>
</dbReference>